<dbReference type="AlphaFoldDB" id="A0AB39XQR1"/>
<organism evidence="1">
    <name type="scientific">Bradyrhizobium sp. LLZ17</name>
    <dbReference type="NCBI Taxonomy" id="3239388"/>
    <lineage>
        <taxon>Bacteria</taxon>
        <taxon>Pseudomonadati</taxon>
        <taxon>Pseudomonadota</taxon>
        <taxon>Alphaproteobacteria</taxon>
        <taxon>Hyphomicrobiales</taxon>
        <taxon>Nitrobacteraceae</taxon>
        <taxon>Bradyrhizobium</taxon>
    </lineage>
</organism>
<name>A0AB39XQR1_9BRAD</name>
<dbReference type="EMBL" id="CP165734">
    <property type="protein sequence ID" value="XDV60255.1"/>
    <property type="molecule type" value="Genomic_DNA"/>
</dbReference>
<proteinExistence type="predicted"/>
<protein>
    <submittedName>
        <fullName evidence="1">Uncharacterized protein</fullName>
    </submittedName>
</protein>
<accession>A0AB39XQR1</accession>
<gene>
    <name evidence="1" type="ORF">AB8Z38_13395</name>
</gene>
<reference evidence="1" key="1">
    <citation type="submission" date="2024-08" db="EMBL/GenBank/DDBJ databases">
        <authorList>
            <person name="Chaddad Z."/>
            <person name="Lamrabet M."/>
            <person name="Bouhnik O."/>
            <person name="Alami S."/>
            <person name="Wipf D."/>
            <person name="Courty P.E."/>
            <person name="Missbah El Idrissi M."/>
        </authorList>
    </citation>
    <scope>NUCLEOTIDE SEQUENCE</scope>
    <source>
        <strain evidence="1">LLZ17</strain>
    </source>
</reference>
<dbReference type="RefSeq" id="WP_369725619.1">
    <property type="nucleotide sequence ID" value="NZ_CP165734.1"/>
</dbReference>
<sequence length="82" mass="8591">MPLRAAPLSLLLAGEYINASRVQRALLYSAGILRPRLATADHGALETFAPEDLDAFLARLFDGAGPVAVASMSIGTELGPLK</sequence>
<evidence type="ECO:0000313" key="1">
    <source>
        <dbReference type="EMBL" id="XDV60255.1"/>
    </source>
</evidence>